<keyword evidence="4" id="KW-1185">Reference proteome</keyword>
<dbReference type="OrthoDB" id="9794782at2"/>
<dbReference type="AlphaFoldDB" id="A0A5C5XPT9"/>
<proteinExistence type="inferred from homology"/>
<dbReference type="PANTHER" id="PTHR46268">
    <property type="entry name" value="STRESS RESPONSE PROTEIN NHAX"/>
    <property type="match status" value="1"/>
</dbReference>
<evidence type="ECO:0000313" key="3">
    <source>
        <dbReference type="EMBL" id="TWT64970.1"/>
    </source>
</evidence>
<dbReference type="CDD" id="cd00293">
    <property type="entry name" value="USP-like"/>
    <property type="match status" value="1"/>
</dbReference>
<dbReference type="InterPro" id="IPR006016">
    <property type="entry name" value="UspA"/>
</dbReference>
<dbReference type="Proteomes" id="UP000318053">
    <property type="component" value="Unassembled WGS sequence"/>
</dbReference>
<dbReference type="PANTHER" id="PTHR46268:SF6">
    <property type="entry name" value="UNIVERSAL STRESS PROTEIN UP12"/>
    <property type="match status" value="1"/>
</dbReference>
<comment type="caution">
    <text evidence="3">The sequence shown here is derived from an EMBL/GenBank/DDBJ whole genome shotgun (WGS) entry which is preliminary data.</text>
</comment>
<protein>
    <submittedName>
        <fullName evidence="3">Universal stress protein</fullName>
    </submittedName>
</protein>
<organism evidence="3 4">
    <name type="scientific">Allorhodopirellula solitaria</name>
    <dbReference type="NCBI Taxonomy" id="2527987"/>
    <lineage>
        <taxon>Bacteria</taxon>
        <taxon>Pseudomonadati</taxon>
        <taxon>Planctomycetota</taxon>
        <taxon>Planctomycetia</taxon>
        <taxon>Pirellulales</taxon>
        <taxon>Pirellulaceae</taxon>
        <taxon>Allorhodopirellula</taxon>
    </lineage>
</organism>
<accession>A0A5C5XPT9</accession>
<dbReference type="InterPro" id="IPR006015">
    <property type="entry name" value="Universal_stress_UspA"/>
</dbReference>
<comment type="similarity">
    <text evidence="1">Belongs to the universal stress protein A family.</text>
</comment>
<dbReference type="PRINTS" id="PR01438">
    <property type="entry name" value="UNVRSLSTRESS"/>
</dbReference>
<dbReference type="RefSeq" id="WP_146392249.1">
    <property type="nucleotide sequence ID" value="NZ_SJPK01000008.1"/>
</dbReference>
<reference evidence="3 4" key="1">
    <citation type="submission" date="2019-02" db="EMBL/GenBank/DDBJ databases">
        <title>Deep-cultivation of Planctomycetes and their phenomic and genomic characterization uncovers novel biology.</title>
        <authorList>
            <person name="Wiegand S."/>
            <person name="Jogler M."/>
            <person name="Boedeker C."/>
            <person name="Pinto D."/>
            <person name="Vollmers J."/>
            <person name="Rivas-Marin E."/>
            <person name="Kohn T."/>
            <person name="Peeters S.H."/>
            <person name="Heuer A."/>
            <person name="Rast P."/>
            <person name="Oberbeckmann S."/>
            <person name="Bunk B."/>
            <person name="Jeske O."/>
            <person name="Meyerdierks A."/>
            <person name="Storesund J.E."/>
            <person name="Kallscheuer N."/>
            <person name="Luecker S."/>
            <person name="Lage O.M."/>
            <person name="Pohl T."/>
            <person name="Merkel B.J."/>
            <person name="Hornburger P."/>
            <person name="Mueller R.-W."/>
            <person name="Bruemmer F."/>
            <person name="Labrenz M."/>
            <person name="Spormann A.M."/>
            <person name="Op Den Camp H."/>
            <person name="Overmann J."/>
            <person name="Amann R."/>
            <person name="Jetten M.S.M."/>
            <person name="Mascher T."/>
            <person name="Medema M.H."/>
            <person name="Devos D.P."/>
            <person name="Kaster A.-K."/>
            <person name="Ovreas L."/>
            <person name="Rohde M."/>
            <person name="Galperin M.Y."/>
            <person name="Jogler C."/>
        </authorList>
    </citation>
    <scope>NUCLEOTIDE SEQUENCE [LARGE SCALE GENOMIC DNA]</scope>
    <source>
        <strain evidence="3 4">CA85</strain>
    </source>
</reference>
<dbReference type="Gene3D" id="3.40.50.12370">
    <property type="match status" value="1"/>
</dbReference>
<evidence type="ECO:0000313" key="4">
    <source>
        <dbReference type="Proteomes" id="UP000318053"/>
    </source>
</evidence>
<feature type="domain" description="UspA" evidence="2">
    <location>
        <begin position="8"/>
        <end position="142"/>
    </location>
</feature>
<dbReference type="EMBL" id="SJPK01000008">
    <property type="protein sequence ID" value="TWT64970.1"/>
    <property type="molecule type" value="Genomic_DNA"/>
</dbReference>
<name>A0A5C5XPT9_9BACT</name>
<evidence type="ECO:0000259" key="2">
    <source>
        <dbReference type="Pfam" id="PF00582"/>
    </source>
</evidence>
<gene>
    <name evidence="3" type="ORF">CA85_33150</name>
</gene>
<dbReference type="SUPFAM" id="SSF52402">
    <property type="entry name" value="Adenine nucleotide alpha hydrolases-like"/>
    <property type="match status" value="1"/>
</dbReference>
<evidence type="ECO:0000256" key="1">
    <source>
        <dbReference type="ARBA" id="ARBA00008791"/>
    </source>
</evidence>
<dbReference type="Pfam" id="PF00582">
    <property type="entry name" value="Usp"/>
    <property type="match status" value="1"/>
</dbReference>
<sequence length="143" mass="15497">MSLFTGKALVVPWDFSEMSQASLQKAIDCVDDPSLIRVVHVATLPPAGEPGVLWGTVTEDSIAEHCQESFAKYCQGKPGYDRVTFTTLFGDPGSQITEYAENENAELIIISSHGHTGLAHLFIGSVAERVVRLAHCPVLVLRS</sequence>